<dbReference type="GO" id="GO:0016787">
    <property type="term" value="F:hydrolase activity"/>
    <property type="evidence" value="ECO:0007669"/>
    <property type="project" value="UniProtKB-KW"/>
</dbReference>
<evidence type="ECO:0000256" key="8">
    <source>
        <dbReference type="ARBA" id="ARBA00022729"/>
    </source>
</evidence>
<dbReference type="PROSITE" id="PS50011">
    <property type="entry name" value="PROTEIN_KINASE_DOM"/>
    <property type="match status" value="1"/>
</dbReference>
<dbReference type="GO" id="GO:0004521">
    <property type="term" value="F:RNA endonuclease activity"/>
    <property type="evidence" value="ECO:0007669"/>
    <property type="project" value="InterPro"/>
</dbReference>
<evidence type="ECO:0000256" key="6">
    <source>
        <dbReference type="ARBA" id="ARBA00022692"/>
    </source>
</evidence>
<dbReference type="FunCoup" id="A8Q0L8">
    <property type="interactions" value="89"/>
</dbReference>
<keyword evidence="13" id="KW-0460">Magnesium</keyword>
<feature type="chain" id="PRO_5002725055" description="non-specific serine/threonine protein kinase" evidence="20">
    <location>
        <begin position="17"/>
        <end position="1133"/>
    </location>
</feature>
<dbReference type="InterPro" id="IPR015943">
    <property type="entry name" value="WD40/YVTN_repeat-like_dom_sf"/>
</dbReference>
<keyword evidence="8 20" id="KW-0732">Signal</keyword>
<evidence type="ECO:0000256" key="12">
    <source>
        <dbReference type="ARBA" id="ARBA00022840"/>
    </source>
</evidence>
<keyword evidence="10" id="KW-0418">Kinase</keyword>
<evidence type="ECO:0000256" key="17">
    <source>
        <dbReference type="ARBA" id="ARBA00048659"/>
    </source>
</evidence>
<evidence type="ECO:0000256" key="11">
    <source>
        <dbReference type="ARBA" id="ARBA00022801"/>
    </source>
</evidence>
<dbReference type="GeneID" id="5855360"/>
<dbReference type="InterPro" id="IPR018391">
    <property type="entry name" value="PQQ_b-propeller_rpt"/>
</dbReference>
<proteinExistence type="predicted"/>
<evidence type="ECO:0000256" key="20">
    <source>
        <dbReference type="SAM" id="SignalP"/>
    </source>
</evidence>
<evidence type="ECO:0000313" key="23">
    <source>
        <dbReference type="EMBL" id="EDP43839.1"/>
    </source>
</evidence>
<dbReference type="EC" id="2.7.11.1" evidence="3"/>
<dbReference type="OrthoDB" id="63989at2759"/>
<protein>
    <recommendedName>
        <fullName evidence="3">non-specific serine/threonine protein kinase</fullName>
        <ecNumber evidence="3">2.7.11.1</ecNumber>
    </recommendedName>
</protein>
<dbReference type="GO" id="GO:0036498">
    <property type="term" value="P:IRE1-mediated unfolded protein response"/>
    <property type="evidence" value="ECO:0007669"/>
    <property type="project" value="TreeGrafter"/>
</dbReference>
<dbReference type="VEuPathDB" id="FungiDB:MGL_2052"/>
<feature type="region of interest" description="Disordered" evidence="19">
    <location>
        <begin position="575"/>
        <end position="667"/>
    </location>
</feature>
<dbReference type="Pfam" id="PF06479">
    <property type="entry name" value="Ribonuc_2-5A"/>
    <property type="match status" value="1"/>
</dbReference>
<dbReference type="InParanoid" id="A8Q0L8"/>
<keyword evidence="4" id="KW-0723">Serine/threonine-protein kinase</keyword>
<dbReference type="Gene3D" id="3.30.200.20">
    <property type="entry name" value="Phosphorylase Kinase, domain 1"/>
    <property type="match status" value="1"/>
</dbReference>
<gene>
    <name evidence="23" type="ORF">MGL_2052</name>
</gene>
<keyword evidence="12" id="KW-0067">ATP-binding</keyword>
<evidence type="ECO:0000259" key="21">
    <source>
        <dbReference type="PROSITE" id="PS50011"/>
    </source>
</evidence>
<feature type="domain" description="KEN" evidence="22">
    <location>
        <begin position="996"/>
        <end position="1129"/>
    </location>
</feature>
<keyword evidence="16" id="KW-0325">Glycoprotein</keyword>
<dbReference type="SUPFAM" id="SSF50998">
    <property type="entry name" value="Quinoprotein alcohol dehydrogenase-like"/>
    <property type="match status" value="1"/>
</dbReference>
<dbReference type="Proteomes" id="UP000008837">
    <property type="component" value="Unassembled WGS sequence"/>
</dbReference>
<evidence type="ECO:0000256" key="15">
    <source>
        <dbReference type="ARBA" id="ARBA00023136"/>
    </source>
</evidence>
<dbReference type="Gene3D" id="2.130.10.10">
    <property type="entry name" value="YVTN repeat-like/Quinoprotein amine dehydrogenase"/>
    <property type="match status" value="1"/>
</dbReference>
<dbReference type="PANTHER" id="PTHR13954:SF6">
    <property type="entry name" value="NON-SPECIFIC SERINE_THREONINE PROTEIN KINASE"/>
    <property type="match status" value="1"/>
</dbReference>
<keyword evidence="14" id="KW-1133">Transmembrane helix</keyword>
<dbReference type="PANTHER" id="PTHR13954">
    <property type="entry name" value="IRE1-RELATED"/>
    <property type="match status" value="1"/>
</dbReference>
<feature type="region of interest" description="Disordered" evidence="19">
    <location>
        <begin position="378"/>
        <end position="403"/>
    </location>
</feature>
<dbReference type="PROSITE" id="PS00108">
    <property type="entry name" value="PROTEIN_KINASE_ST"/>
    <property type="match status" value="1"/>
</dbReference>
<accession>A8Q0L8</accession>
<evidence type="ECO:0000256" key="1">
    <source>
        <dbReference type="ARBA" id="ARBA00001946"/>
    </source>
</evidence>
<evidence type="ECO:0000256" key="10">
    <source>
        <dbReference type="ARBA" id="ARBA00022777"/>
    </source>
</evidence>
<feature type="domain" description="Protein kinase" evidence="21">
    <location>
        <begin position="721"/>
        <end position="993"/>
    </location>
</feature>
<evidence type="ECO:0000256" key="3">
    <source>
        <dbReference type="ARBA" id="ARBA00012513"/>
    </source>
</evidence>
<dbReference type="GO" id="GO:0051082">
    <property type="term" value="F:unfolded protein binding"/>
    <property type="evidence" value="ECO:0007669"/>
    <property type="project" value="TreeGrafter"/>
</dbReference>
<name>A8Q0L8_MALGO</name>
<dbReference type="OMA" id="YAMSSHR"/>
<dbReference type="InterPro" id="IPR045133">
    <property type="entry name" value="IRE1/2-like"/>
</dbReference>
<dbReference type="SMART" id="SM00564">
    <property type="entry name" value="PQQ"/>
    <property type="match status" value="2"/>
</dbReference>
<dbReference type="Gene3D" id="1.20.1440.180">
    <property type="entry name" value="KEN domain"/>
    <property type="match status" value="1"/>
</dbReference>
<dbReference type="CDD" id="cd10422">
    <property type="entry name" value="RNase_Ire1"/>
    <property type="match status" value="1"/>
</dbReference>
<evidence type="ECO:0000259" key="22">
    <source>
        <dbReference type="PROSITE" id="PS51392"/>
    </source>
</evidence>
<feature type="signal peptide" evidence="20">
    <location>
        <begin position="1"/>
        <end position="16"/>
    </location>
</feature>
<dbReference type="InterPro" id="IPR010513">
    <property type="entry name" value="KEN_dom"/>
</dbReference>
<dbReference type="SUPFAM" id="SSF56112">
    <property type="entry name" value="Protein kinase-like (PK-like)"/>
    <property type="match status" value="1"/>
</dbReference>
<evidence type="ECO:0000256" key="7">
    <source>
        <dbReference type="ARBA" id="ARBA00022723"/>
    </source>
</evidence>
<evidence type="ECO:0000256" key="2">
    <source>
        <dbReference type="ARBA" id="ARBA00004479"/>
    </source>
</evidence>
<dbReference type="SMART" id="SM00220">
    <property type="entry name" value="S_TKc"/>
    <property type="match status" value="1"/>
</dbReference>
<evidence type="ECO:0000313" key="24">
    <source>
        <dbReference type="Proteomes" id="UP000008837"/>
    </source>
</evidence>
<keyword evidence="15" id="KW-0472">Membrane</keyword>
<feature type="compositionally biased region" description="Low complexity" evidence="19">
    <location>
        <begin position="388"/>
        <end position="402"/>
    </location>
</feature>
<keyword evidence="6" id="KW-0812">Transmembrane</keyword>
<comment type="subcellular location">
    <subcellularLocation>
        <location evidence="2">Membrane</location>
        <topology evidence="2">Single-pass type I membrane protein</topology>
    </subcellularLocation>
</comment>
<dbReference type="GO" id="GO:0004674">
    <property type="term" value="F:protein serine/threonine kinase activity"/>
    <property type="evidence" value="ECO:0007669"/>
    <property type="project" value="UniProtKB-KW"/>
</dbReference>
<evidence type="ECO:0000256" key="18">
    <source>
        <dbReference type="ARBA" id="ARBA00048977"/>
    </source>
</evidence>
<dbReference type="STRING" id="425265.A8Q0L8"/>
<dbReference type="GO" id="GO:0046872">
    <property type="term" value="F:metal ion binding"/>
    <property type="evidence" value="ECO:0007669"/>
    <property type="project" value="UniProtKB-KW"/>
</dbReference>
<dbReference type="RefSeq" id="XP_001731053.1">
    <property type="nucleotide sequence ID" value="XM_001731001.1"/>
</dbReference>
<dbReference type="InterPro" id="IPR038357">
    <property type="entry name" value="KEN_sf"/>
</dbReference>
<dbReference type="CDD" id="cd09769">
    <property type="entry name" value="Luminal_IRE1"/>
    <property type="match status" value="1"/>
</dbReference>
<comment type="caution">
    <text evidence="23">The sequence shown here is derived from an EMBL/GenBank/DDBJ whole genome shotgun (WGS) entry which is preliminary data.</text>
</comment>
<dbReference type="GO" id="GO:0005524">
    <property type="term" value="F:ATP binding"/>
    <property type="evidence" value="ECO:0007669"/>
    <property type="project" value="UniProtKB-KW"/>
</dbReference>
<organism evidence="23 24">
    <name type="scientific">Malassezia globosa (strain ATCC MYA-4612 / CBS 7966)</name>
    <name type="common">Dandruff-associated fungus</name>
    <dbReference type="NCBI Taxonomy" id="425265"/>
    <lineage>
        <taxon>Eukaryota</taxon>
        <taxon>Fungi</taxon>
        <taxon>Dikarya</taxon>
        <taxon>Basidiomycota</taxon>
        <taxon>Ustilaginomycotina</taxon>
        <taxon>Malasseziomycetes</taxon>
        <taxon>Malasseziales</taxon>
        <taxon>Malasseziaceae</taxon>
        <taxon>Malassezia</taxon>
    </lineage>
</organism>
<evidence type="ECO:0000256" key="4">
    <source>
        <dbReference type="ARBA" id="ARBA00022527"/>
    </source>
</evidence>
<dbReference type="GO" id="GO:0006397">
    <property type="term" value="P:mRNA processing"/>
    <property type="evidence" value="ECO:0007669"/>
    <property type="project" value="InterPro"/>
</dbReference>
<dbReference type="FunFam" id="1.10.510.10:FF:000572">
    <property type="entry name" value="Serine/threonine-protein kinase/endoribonuclease IRE1"/>
    <property type="match status" value="1"/>
</dbReference>
<dbReference type="InterPro" id="IPR008271">
    <property type="entry name" value="Ser/Thr_kinase_AS"/>
</dbReference>
<comment type="catalytic activity">
    <reaction evidence="18">
        <text>L-seryl-[protein] + ATP = O-phospho-L-seryl-[protein] + ADP + H(+)</text>
        <dbReference type="Rhea" id="RHEA:17989"/>
        <dbReference type="Rhea" id="RHEA-COMP:9863"/>
        <dbReference type="Rhea" id="RHEA-COMP:11604"/>
        <dbReference type="ChEBI" id="CHEBI:15378"/>
        <dbReference type="ChEBI" id="CHEBI:29999"/>
        <dbReference type="ChEBI" id="CHEBI:30616"/>
        <dbReference type="ChEBI" id="CHEBI:83421"/>
        <dbReference type="ChEBI" id="CHEBI:456216"/>
        <dbReference type="EC" id="2.7.11.1"/>
    </reaction>
    <physiologicalReaction direction="left-to-right" evidence="18">
        <dbReference type="Rhea" id="RHEA:17990"/>
    </physiologicalReaction>
</comment>
<dbReference type="InterPro" id="IPR011009">
    <property type="entry name" value="Kinase-like_dom_sf"/>
</dbReference>
<dbReference type="KEGG" id="mgl:MGL_2052"/>
<evidence type="ECO:0000256" key="16">
    <source>
        <dbReference type="ARBA" id="ARBA00023180"/>
    </source>
</evidence>
<dbReference type="PROSITE" id="PS51392">
    <property type="entry name" value="KEN"/>
    <property type="match status" value="1"/>
</dbReference>
<keyword evidence="5" id="KW-0808">Transferase</keyword>
<keyword evidence="9" id="KW-0547">Nucleotide-binding</keyword>
<dbReference type="FunFam" id="3.30.200.20:FF:000077">
    <property type="entry name" value="Putative Serine/threonine-protein kinase/endoribonuclease IRE1"/>
    <property type="match status" value="1"/>
</dbReference>
<dbReference type="AlphaFoldDB" id="A8Q0L8"/>
<sequence length="1133" mass="125036">MWLTLVVSTVCVLVHAANQALQRMDVDAHLPYATLPTDPLTVHDLELSNVLVVTTLDGRLHGIDRTSGHVLWSFQANEDSLHTSPLVASTYQHRTMEQLAKDARDHGDSTLLRALQGGGFYVVEPSQAGHLYLLHIPVGATKPILDKLPFSLPELVSMSPFSLHSDDPRIFVAEKRTSLMELNVFTGTVRAVYSGSSHEAADLVGKPLPARPRVFREQDTHAPLDTDDDTYDVIDEDDDAIESPWVYVGRTDYTLKVHVRHVPQAEQSVHYHVYTPNMADRDVVQLWHQMNQPADHRAILSSPENATLICFDLRLARNPQRHSTQPMPPVLWSVRLGELPVDIYDVVFAPSAMDAPLLRPALVPHSPGILSTIVEQQLRRDPRDQPDQQDMPTSSSSSSSSSTDEYQLNAFIGSASDGSLFALSSARYPLAGLSEHAAILRGSSDARDPAMDSSRVDQKVLRPWIGGYRVRSPVLSPQHALPMLGAASQPILQLEAPVQAPVSHAPWFTKWRIAQLAGLMLILLIIYRGCYFIWRDSQPKYLDISSLAFPDTRVSPSSPPMKDNTVGVSAATTLAATPATTSPPTPTLAGSTTIVRSSSSEQVEEESSTHASPPIPDPQTPQECEADPKRRRRRRGKRAGAAVLARQARREGSVEPASPLRSAVDSSKALATAPTSLNAEPAANSSIHALAPESASSALVPSDASHDTPASLVELPSTSLQISDEVLGYGSSGTVVFRGTFQGRAVAVKRLLRDFVHLASKEVSLLQSADNHPNVIRYYCQELTPNFLYIALEECPASLADLIERPLDHTELASLLEPRQAFKQITAGLVHLHSLSIVHRDIKPGNILVSLTSQQKLRVLLSDFGLSKKIDGLSFSAQTQSAHAGGTIGWRAPELLRGHDTASGPICGRERLTRAVDIFSLGCVAYYMLTRGAHPFGEMYEREMHILQNKVDLHALTASGDDIVEAEALIMRMIDTDATKRPTASDVARHPFFWNAAKRVAFLQDVSDRFETLERNPPAFALELLEQNASSVVGTDWRRRFDRTFLDDLGKFRTYNSASVQDLLRVLRNKKHHFQDMPLALKKQLSPMPEGFLSYFTRRFPALFLHVYHVVERLPQLRSEPIFASYYESEDTS</sequence>
<dbReference type="InterPro" id="IPR011047">
    <property type="entry name" value="Quinoprotein_ADH-like_sf"/>
</dbReference>
<dbReference type="Gene3D" id="1.10.510.10">
    <property type="entry name" value="Transferase(Phosphotransferase) domain 1"/>
    <property type="match status" value="1"/>
</dbReference>
<keyword evidence="24" id="KW-1185">Reference proteome</keyword>
<dbReference type="InterPro" id="IPR000719">
    <property type="entry name" value="Prot_kinase_dom"/>
</dbReference>
<dbReference type="EMBL" id="AAYY01000006">
    <property type="protein sequence ID" value="EDP43839.1"/>
    <property type="molecule type" value="Genomic_DNA"/>
</dbReference>
<dbReference type="GO" id="GO:0070059">
    <property type="term" value="P:intrinsic apoptotic signaling pathway in response to endoplasmic reticulum stress"/>
    <property type="evidence" value="ECO:0007669"/>
    <property type="project" value="TreeGrafter"/>
</dbReference>
<evidence type="ECO:0000256" key="19">
    <source>
        <dbReference type="SAM" id="MobiDB-lite"/>
    </source>
</evidence>
<comment type="catalytic activity">
    <reaction evidence="17">
        <text>L-threonyl-[protein] + ATP = O-phospho-L-threonyl-[protein] + ADP + H(+)</text>
        <dbReference type="Rhea" id="RHEA:46608"/>
        <dbReference type="Rhea" id="RHEA-COMP:11060"/>
        <dbReference type="Rhea" id="RHEA-COMP:11605"/>
        <dbReference type="ChEBI" id="CHEBI:15378"/>
        <dbReference type="ChEBI" id="CHEBI:30013"/>
        <dbReference type="ChEBI" id="CHEBI:30616"/>
        <dbReference type="ChEBI" id="CHEBI:61977"/>
        <dbReference type="ChEBI" id="CHEBI:456216"/>
        <dbReference type="EC" id="2.7.11.1"/>
    </reaction>
    <physiologicalReaction direction="left-to-right" evidence="17">
        <dbReference type="Rhea" id="RHEA:46609"/>
    </physiologicalReaction>
</comment>
<evidence type="ECO:0000256" key="5">
    <source>
        <dbReference type="ARBA" id="ARBA00022679"/>
    </source>
</evidence>
<evidence type="ECO:0000256" key="14">
    <source>
        <dbReference type="ARBA" id="ARBA00022989"/>
    </source>
</evidence>
<evidence type="ECO:0000256" key="13">
    <source>
        <dbReference type="ARBA" id="ARBA00022842"/>
    </source>
</evidence>
<feature type="compositionally biased region" description="Basic residues" evidence="19">
    <location>
        <begin position="629"/>
        <end position="638"/>
    </location>
</feature>
<feature type="compositionally biased region" description="Low complexity" evidence="19">
    <location>
        <begin position="587"/>
        <end position="601"/>
    </location>
</feature>
<dbReference type="Pfam" id="PF00069">
    <property type="entry name" value="Pkinase"/>
    <property type="match status" value="1"/>
</dbReference>
<evidence type="ECO:0000256" key="9">
    <source>
        <dbReference type="ARBA" id="ARBA00022741"/>
    </source>
</evidence>
<keyword evidence="7" id="KW-0479">Metal-binding</keyword>
<keyword evidence="11" id="KW-0378">Hydrolase</keyword>
<reference evidence="23 24" key="1">
    <citation type="journal article" date="2007" name="Proc. Natl. Acad. Sci. U.S.A.">
        <title>Dandruff-associated Malassezia genomes reveal convergent and divergent virulence traits shared with plant and human fungal pathogens.</title>
        <authorList>
            <person name="Xu J."/>
            <person name="Saunders C.W."/>
            <person name="Hu P."/>
            <person name="Grant R.A."/>
            <person name="Boekhout T."/>
            <person name="Kuramae E.E."/>
            <person name="Kronstad J.W."/>
            <person name="Deangelis Y.M."/>
            <person name="Reeder N.L."/>
            <person name="Johnstone K.R."/>
            <person name="Leland M."/>
            <person name="Fieno A.M."/>
            <person name="Begley W.M."/>
            <person name="Sun Y."/>
            <person name="Lacey M.P."/>
            <person name="Chaudhary T."/>
            <person name="Keough T."/>
            <person name="Chu L."/>
            <person name="Sears R."/>
            <person name="Yuan B."/>
            <person name="Dawson T.L.Jr."/>
        </authorList>
    </citation>
    <scope>NUCLEOTIDE SEQUENCE [LARGE SCALE GENOMIC DNA]</scope>
    <source>
        <strain evidence="24">ATCC MYA-4612 / CBS 7966</strain>
    </source>
</reference>
<dbReference type="GO" id="GO:1990604">
    <property type="term" value="C:IRE1-TRAF2-ASK1 complex"/>
    <property type="evidence" value="ECO:0007669"/>
    <property type="project" value="TreeGrafter"/>
</dbReference>
<dbReference type="SMART" id="SM00580">
    <property type="entry name" value="PUG"/>
    <property type="match status" value="1"/>
</dbReference>
<comment type="cofactor">
    <cofactor evidence="1">
        <name>Mg(2+)</name>
        <dbReference type="ChEBI" id="CHEBI:18420"/>
    </cofactor>
</comment>